<gene>
    <name evidence="9" type="ORF">BCR35DRAFT_306174</name>
</gene>
<reference evidence="9 10" key="1">
    <citation type="submission" date="2016-07" db="EMBL/GenBank/DDBJ databases">
        <title>Pervasive Adenine N6-methylation of Active Genes in Fungi.</title>
        <authorList>
            <consortium name="DOE Joint Genome Institute"/>
            <person name="Mondo S.J."/>
            <person name="Dannebaum R.O."/>
            <person name="Kuo R.C."/>
            <person name="Labutti K."/>
            <person name="Haridas S."/>
            <person name="Kuo A."/>
            <person name="Salamov A."/>
            <person name="Ahrendt S.R."/>
            <person name="Lipzen A."/>
            <person name="Sullivan W."/>
            <person name="Andreopoulos W.B."/>
            <person name="Clum A."/>
            <person name="Lindquist E."/>
            <person name="Daum C."/>
            <person name="Ramamoorthy G.K."/>
            <person name="Gryganskyi A."/>
            <person name="Culley D."/>
            <person name="Magnuson J.K."/>
            <person name="James T.Y."/>
            <person name="O'Malley M.A."/>
            <person name="Stajich J.E."/>
            <person name="Spatafora J.W."/>
            <person name="Visel A."/>
            <person name="Grigoriev I.V."/>
        </authorList>
    </citation>
    <scope>NUCLEOTIDE SEQUENCE [LARGE SCALE GENOMIC DNA]</scope>
    <source>
        <strain evidence="9 10">62-1032</strain>
    </source>
</reference>
<feature type="transmembrane region" description="Helical" evidence="6">
    <location>
        <begin position="165"/>
        <end position="187"/>
    </location>
</feature>
<dbReference type="PROSITE" id="PS52012">
    <property type="entry name" value="CFEM"/>
    <property type="match status" value="1"/>
</dbReference>
<organism evidence="9 10">
    <name type="scientific">Leucosporidium creatinivorum</name>
    <dbReference type="NCBI Taxonomy" id="106004"/>
    <lineage>
        <taxon>Eukaryota</taxon>
        <taxon>Fungi</taxon>
        <taxon>Dikarya</taxon>
        <taxon>Basidiomycota</taxon>
        <taxon>Pucciniomycotina</taxon>
        <taxon>Microbotryomycetes</taxon>
        <taxon>Leucosporidiales</taxon>
        <taxon>Leucosporidium</taxon>
    </lineage>
</organism>
<dbReference type="EMBL" id="MCGR01000037">
    <property type="protein sequence ID" value="ORY75663.1"/>
    <property type="molecule type" value="Genomic_DNA"/>
</dbReference>
<feature type="region of interest" description="Disordered" evidence="5">
    <location>
        <begin position="117"/>
        <end position="141"/>
    </location>
</feature>
<name>A0A1Y2EVP4_9BASI</name>
<evidence type="ECO:0000313" key="9">
    <source>
        <dbReference type="EMBL" id="ORY75663.1"/>
    </source>
</evidence>
<dbReference type="InParanoid" id="A0A1Y2EVP4"/>
<dbReference type="GO" id="GO:0005576">
    <property type="term" value="C:extracellular region"/>
    <property type="evidence" value="ECO:0007669"/>
    <property type="project" value="UniProtKB-SubCell"/>
</dbReference>
<keyword evidence="6" id="KW-0472">Membrane</keyword>
<comment type="subcellular location">
    <subcellularLocation>
        <location evidence="1">Secreted</location>
    </subcellularLocation>
</comment>
<evidence type="ECO:0000256" key="4">
    <source>
        <dbReference type="ARBA" id="ARBA00023157"/>
    </source>
</evidence>
<evidence type="ECO:0000256" key="7">
    <source>
        <dbReference type="SAM" id="SignalP"/>
    </source>
</evidence>
<feature type="chain" id="PRO_5013367901" description="CFEM domain-containing protein" evidence="7">
    <location>
        <begin position="22"/>
        <end position="188"/>
    </location>
</feature>
<evidence type="ECO:0000256" key="5">
    <source>
        <dbReference type="SAM" id="MobiDB-lite"/>
    </source>
</evidence>
<evidence type="ECO:0000259" key="8">
    <source>
        <dbReference type="PROSITE" id="PS52012"/>
    </source>
</evidence>
<accession>A0A1Y2EVP4</accession>
<feature type="signal peptide" evidence="7">
    <location>
        <begin position="1"/>
        <end position="21"/>
    </location>
</feature>
<keyword evidence="3 7" id="KW-0732">Signal</keyword>
<keyword evidence="6" id="KW-0812">Transmembrane</keyword>
<evidence type="ECO:0000256" key="6">
    <source>
        <dbReference type="SAM" id="Phobius"/>
    </source>
</evidence>
<dbReference type="AlphaFoldDB" id="A0A1Y2EVP4"/>
<dbReference type="InterPro" id="IPR008427">
    <property type="entry name" value="Extracellular_membr_CFEM_dom"/>
</dbReference>
<evidence type="ECO:0000256" key="2">
    <source>
        <dbReference type="ARBA" id="ARBA00022525"/>
    </source>
</evidence>
<evidence type="ECO:0000313" key="10">
    <source>
        <dbReference type="Proteomes" id="UP000193467"/>
    </source>
</evidence>
<evidence type="ECO:0000256" key="3">
    <source>
        <dbReference type="ARBA" id="ARBA00022729"/>
    </source>
</evidence>
<dbReference type="Pfam" id="PF05730">
    <property type="entry name" value="CFEM"/>
    <property type="match status" value="1"/>
</dbReference>
<sequence>MLNLRLSASLLALAFVGLALAQSNVTSSPTSTSSAATTASTAAVPSCALSCVLTSLPNTGCASYGVTNITCICTDAPFQLAYYECQQSSCSADDLQKALAYGAQTCSENNTPITTSAIPSGASSKSASSTSSGTSASRSATGVSSSASTAATSAPASSGLKSSEFGAGSAMMLGVSMVAVLGGVGLLL</sequence>
<keyword evidence="10" id="KW-1185">Reference proteome</keyword>
<comment type="caution">
    <text evidence="9">The sequence shown here is derived from an EMBL/GenBank/DDBJ whole genome shotgun (WGS) entry which is preliminary data.</text>
</comment>
<keyword evidence="4" id="KW-1015">Disulfide bond</keyword>
<dbReference type="OrthoDB" id="4505683at2759"/>
<evidence type="ECO:0000256" key="1">
    <source>
        <dbReference type="ARBA" id="ARBA00004613"/>
    </source>
</evidence>
<dbReference type="SMART" id="SM00747">
    <property type="entry name" value="CFEM"/>
    <property type="match status" value="1"/>
</dbReference>
<feature type="domain" description="CFEM" evidence="8">
    <location>
        <begin position="19"/>
        <end position="133"/>
    </location>
</feature>
<keyword evidence="6" id="KW-1133">Transmembrane helix</keyword>
<proteinExistence type="predicted"/>
<keyword evidence="2" id="KW-0964">Secreted</keyword>
<protein>
    <recommendedName>
        <fullName evidence="8">CFEM domain-containing protein</fullName>
    </recommendedName>
</protein>
<dbReference type="Proteomes" id="UP000193467">
    <property type="component" value="Unassembled WGS sequence"/>
</dbReference>